<evidence type="ECO:0000313" key="7">
    <source>
        <dbReference type="Proteomes" id="UP000095185"/>
    </source>
</evidence>
<evidence type="ECO:0000256" key="4">
    <source>
        <dbReference type="ARBA" id="ARBA00022833"/>
    </source>
</evidence>
<proteinExistence type="inferred from homology"/>
<dbReference type="GO" id="GO:0008270">
    <property type="term" value="F:zinc ion binding"/>
    <property type="evidence" value="ECO:0007669"/>
    <property type="project" value="UniProtKB-UniRule"/>
</dbReference>
<keyword evidence="4 5" id="KW-0862">Zinc</keyword>
<dbReference type="PROSITE" id="PS01249">
    <property type="entry name" value="HYPA"/>
    <property type="match status" value="1"/>
</dbReference>
<feature type="binding site" evidence="5">
    <location>
        <position position="92"/>
    </location>
    <ligand>
        <name>Zn(2+)</name>
        <dbReference type="ChEBI" id="CHEBI:29105"/>
    </ligand>
</feature>
<organism evidence="6 7">
    <name type="scientific">Chlorobaculum limnaeum</name>
    <dbReference type="NCBI Taxonomy" id="274537"/>
    <lineage>
        <taxon>Bacteria</taxon>
        <taxon>Pseudomonadati</taxon>
        <taxon>Chlorobiota</taxon>
        <taxon>Chlorobiia</taxon>
        <taxon>Chlorobiales</taxon>
        <taxon>Chlorobiaceae</taxon>
        <taxon>Chlorobaculum</taxon>
    </lineage>
</organism>
<dbReference type="EMBL" id="CP017305">
    <property type="protein sequence ID" value="AOS83019.1"/>
    <property type="molecule type" value="Genomic_DNA"/>
</dbReference>
<evidence type="ECO:0000256" key="2">
    <source>
        <dbReference type="ARBA" id="ARBA00022596"/>
    </source>
</evidence>
<comment type="similarity">
    <text evidence="1 5">Belongs to the HypA/HybF family.</text>
</comment>
<dbReference type="GO" id="GO:0051604">
    <property type="term" value="P:protein maturation"/>
    <property type="evidence" value="ECO:0007669"/>
    <property type="project" value="InterPro"/>
</dbReference>
<dbReference type="AlphaFoldDB" id="A0A1D8D656"/>
<comment type="function">
    <text evidence="5">Involved in the maturation of [NiFe] hydrogenases. Required for nickel insertion into the metal center of the hydrogenase.</text>
</comment>
<sequence>MHEMSIAMSVIEAVVDKARQEGGGKVTGIELVVGRLAGVQTESLRFCFDAATRDTLAEGAELTIEEREGQGRCEACGAEFPVSSFYAKCPSCGEFRVKIESGEELSVRSFTME</sequence>
<evidence type="ECO:0000313" key="6">
    <source>
        <dbReference type="EMBL" id="AOS83019.1"/>
    </source>
</evidence>
<dbReference type="KEGG" id="clz:BIU88_01975"/>
<feature type="binding site" evidence="5">
    <location>
        <position position="89"/>
    </location>
    <ligand>
        <name>Zn(2+)</name>
        <dbReference type="ChEBI" id="CHEBI:29105"/>
    </ligand>
</feature>
<dbReference type="HAMAP" id="MF_00213">
    <property type="entry name" value="HypA_HybF"/>
    <property type="match status" value="1"/>
</dbReference>
<dbReference type="PIRSF" id="PIRSF004761">
    <property type="entry name" value="Hydrgn_mat_HypA"/>
    <property type="match status" value="1"/>
</dbReference>
<feature type="binding site" evidence="5">
    <location>
        <position position="2"/>
    </location>
    <ligand>
        <name>Ni(2+)</name>
        <dbReference type="ChEBI" id="CHEBI:49786"/>
    </ligand>
</feature>
<dbReference type="STRING" id="274537.BIU88_01975"/>
<evidence type="ECO:0000256" key="3">
    <source>
        <dbReference type="ARBA" id="ARBA00022723"/>
    </source>
</evidence>
<evidence type="ECO:0000256" key="1">
    <source>
        <dbReference type="ARBA" id="ARBA00010748"/>
    </source>
</evidence>
<accession>A0A1D8D656</accession>
<feature type="binding site" evidence="5">
    <location>
        <position position="73"/>
    </location>
    <ligand>
        <name>Zn(2+)</name>
        <dbReference type="ChEBI" id="CHEBI:29105"/>
    </ligand>
</feature>
<dbReference type="Gene3D" id="3.30.2320.80">
    <property type="match status" value="1"/>
</dbReference>
<keyword evidence="2 5" id="KW-0533">Nickel</keyword>
<evidence type="ECO:0000256" key="5">
    <source>
        <dbReference type="HAMAP-Rule" id="MF_00213"/>
    </source>
</evidence>
<dbReference type="Proteomes" id="UP000095185">
    <property type="component" value="Chromosome"/>
</dbReference>
<feature type="binding site" evidence="5">
    <location>
        <position position="76"/>
    </location>
    <ligand>
        <name>Zn(2+)</name>
        <dbReference type="ChEBI" id="CHEBI:29105"/>
    </ligand>
</feature>
<protein>
    <recommendedName>
        <fullName evidence="5">Hydrogenase maturation factor HypA</fullName>
    </recommendedName>
</protein>
<dbReference type="NCBIfam" id="TIGR00100">
    <property type="entry name" value="hypA"/>
    <property type="match status" value="1"/>
</dbReference>
<keyword evidence="7" id="KW-1185">Reference proteome</keyword>
<gene>
    <name evidence="5" type="primary">hypA</name>
    <name evidence="6" type="ORF">BIU88_01975</name>
</gene>
<dbReference type="InterPro" id="IPR000688">
    <property type="entry name" value="HypA/HybF"/>
</dbReference>
<dbReference type="OrthoDB" id="9800361at2"/>
<dbReference type="InterPro" id="IPR020538">
    <property type="entry name" value="Hydgase_Ni_incorp_HypA/HybF_CS"/>
</dbReference>
<dbReference type="PANTHER" id="PTHR34535:SF3">
    <property type="entry name" value="HYDROGENASE MATURATION FACTOR HYPA"/>
    <property type="match status" value="1"/>
</dbReference>
<dbReference type="RefSeq" id="WP_069808747.1">
    <property type="nucleotide sequence ID" value="NZ_CP017305.1"/>
</dbReference>
<keyword evidence="3 5" id="KW-0479">Metal-binding</keyword>
<dbReference type="Pfam" id="PF01155">
    <property type="entry name" value="HypA"/>
    <property type="match status" value="1"/>
</dbReference>
<name>A0A1D8D656_CHLLM</name>
<dbReference type="PANTHER" id="PTHR34535">
    <property type="entry name" value="HYDROGENASE MATURATION FACTOR HYPA"/>
    <property type="match status" value="1"/>
</dbReference>
<reference evidence="6" key="1">
    <citation type="submission" date="2016-09" db="EMBL/GenBank/DDBJ databases">
        <title>Genome sequence of Chlorobaculum limnaeum.</title>
        <authorList>
            <person name="Liu Z."/>
            <person name="Tank M."/>
            <person name="Bryant D.A."/>
        </authorList>
    </citation>
    <scope>NUCLEOTIDE SEQUENCE [LARGE SCALE GENOMIC DNA]</scope>
    <source>
        <strain evidence="6">DSM 1677</strain>
    </source>
</reference>
<dbReference type="GO" id="GO:0016151">
    <property type="term" value="F:nickel cation binding"/>
    <property type="evidence" value="ECO:0007669"/>
    <property type="project" value="UniProtKB-UniRule"/>
</dbReference>